<dbReference type="Proteomes" id="UP001519291">
    <property type="component" value="Unassembled WGS sequence"/>
</dbReference>
<dbReference type="PANTHER" id="PTHR43422">
    <property type="entry name" value="THIAMINE THIAZOLE SYNTHASE"/>
    <property type="match status" value="1"/>
</dbReference>
<evidence type="ECO:0000313" key="2">
    <source>
        <dbReference type="Proteomes" id="UP001519291"/>
    </source>
</evidence>
<dbReference type="SUPFAM" id="SSF51905">
    <property type="entry name" value="FAD/NAD(P)-binding domain"/>
    <property type="match status" value="1"/>
</dbReference>
<evidence type="ECO:0000313" key="1">
    <source>
        <dbReference type="EMBL" id="MBP2402075.1"/>
    </source>
</evidence>
<dbReference type="RefSeq" id="WP_209514417.1">
    <property type="nucleotide sequence ID" value="NZ_JAGIOH010000001.1"/>
</dbReference>
<gene>
    <name evidence="1" type="ORF">JO379_001544</name>
</gene>
<dbReference type="EMBL" id="JAGIOH010000001">
    <property type="protein sequence ID" value="MBP2402075.1"/>
    <property type="molecule type" value="Genomic_DNA"/>
</dbReference>
<dbReference type="PANTHER" id="PTHR43422:SF3">
    <property type="entry name" value="THIAMINE THIAZOLE SYNTHASE"/>
    <property type="match status" value="1"/>
</dbReference>
<dbReference type="InterPro" id="IPR036188">
    <property type="entry name" value="FAD/NAD-bd_sf"/>
</dbReference>
<dbReference type="Gene3D" id="3.50.50.60">
    <property type="entry name" value="FAD/NAD(P)-binding domain"/>
    <property type="match status" value="1"/>
</dbReference>
<dbReference type="GeneID" id="91568412"/>
<sequence>MAFGTGDDRGGVRRPRRWDRAVVIGGGYAGLLAARVLSETFARVTILERDRLRPGGGPRDGVPQAHHPHGMLAHGGQLLEALFPGLRGELAALKAPVFDFGTSYRTLLPTGWAPRTPLGIPLQSFSRPTLEDRLRRRVSALPGVHTLDGFHADGLVIDRGTNQARAVTGRRLSQRPSADSLTIEADLIVDATGHASRLPRWLEKADFPRPEQLVVDARLTYTSRLYRIPETGQRHDWLASVEAPYAPGVPRGGGILTVDGGRWIVCLIAAAGDLPPTDEAGFKEFAATLRNPDVAACVAEGTPLSRAHRYSHPGNRWTLFHKVTPWPDGLIALGDSVCTFNPVYGQGMTVAAAEATLLRSMVRQCATAGDPAGLAQRFQRRCARIVRVPWTLATGVDPAGRACRPSMVHRIARWYVLNLLAVLPDDPAVYRRFARVQHMLGSPAGLVHPAVLLRLLRAAPRRDTLRPLPGPVLGPLAGPLSGPLSGPLPGE</sequence>
<keyword evidence="2" id="KW-1185">Reference proteome</keyword>
<reference evidence="1 2" key="1">
    <citation type="submission" date="2021-03" db="EMBL/GenBank/DDBJ databases">
        <title>Sequencing the genomes of 1000 actinobacteria strains.</title>
        <authorList>
            <person name="Klenk H.-P."/>
        </authorList>
    </citation>
    <scope>NUCLEOTIDE SEQUENCE [LARGE SCALE GENOMIC DNA]</scope>
    <source>
        <strain evidence="1 2">DSM 41480</strain>
    </source>
</reference>
<accession>A0ABS4Y098</accession>
<comment type="caution">
    <text evidence="1">The sequence shown here is derived from an EMBL/GenBank/DDBJ whole genome shotgun (WGS) entry which is preliminary data.</text>
</comment>
<proteinExistence type="predicted"/>
<organism evidence="1 2">
    <name type="scientific">Streptomyces syringium</name>
    <dbReference type="NCBI Taxonomy" id="76729"/>
    <lineage>
        <taxon>Bacteria</taxon>
        <taxon>Bacillati</taxon>
        <taxon>Actinomycetota</taxon>
        <taxon>Actinomycetes</taxon>
        <taxon>Kitasatosporales</taxon>
        <taxon>Streptomycetaceae</taxon>
        <taxon>Streptomyces</taxon>
    </lineage>
</organism>
<protein>
    <submittedName>
        <fullName evidence="1">Flavin-dependent dehydrogenase</fullName>
    </submittedName>
</protein>
<name>A0ABS4Y098_9ACTN</name>